<dbReference type="InterPro" id="IPR046348">
    <property type="entry name" value="SIS_dom_sf"/>
</dbReference>
<evidence type="ECO:0000256" key="1">
    <source>
        <dbReference type="ARBA" id="ARBA00010523"/>
    </source>
</evidence>
<gene>
    <name evidence="4" type="ORF">BN13_40001</name>
</gene>
<dbReference type="GO" id="GO:0005975">
    <property type="term" value="P:carbohydrate metabolic process"/>
    <property type="evidence" value="ECO:0007669"/>
    <property type="project" value="InterPro"/>
</dbReference>
<reference evidence="4 5" key="1">
    <citation type="journal article" date="2013" name="ISME J.">
        <title>A metabolic model for members of the genus Tetrasphaera involved in enhanced biological phosphorus removal.</title>
        <authorList>
            <person name="Kristiansen R."/>
            <person name="Nguyen H.T.T."/>
            <person name="Saunders A.M."/>
            <person name="Nielsen J.L."/>
            <person name="Wimmer R."/>
            <person name="Le V.Q."/>
            <person name="McIlroy S.J."/>
            <person name="Petrovski S."/>
            <person name="Seviour R.J."/>
            <person name="Calteau A."/>
            <person name="Nielsen K.L."/>
            <person name="Nielsen P.H."/>
        </authorList>
    </citation>
    <scope>NUCLEOTIDE SEQUENCE [LARGE SCALE GENOMIC DNA]</scope>
    <source>
        <strain evidence="4 5">Ben 74</strain>
    </source>
</reference>
<name>A0A077MA39_9MICO</name>
<accession>A0A077MA39</accession>
<evidence type="ECO:0000313" key="5">
    <source>
        <dbReference type="Proteomes" id="UP000035720"/>
    </source>
</evidence>
<dbReference type="EMBL" id="CAJC01000150">
    <property type="protein sequence ID" value="CCI53449.1"/>
    <property type="molecule type" value="Genomic_DNA"/>
</dbReference>
<sequence length="239" mass="24537">MPVGDLGAGSRARSWSLLVPALLTLEGHGILPDVADRLDDVANRLDDIAAAARPSSEAFVNPAKLLAADLAGTIPLVLGDGPLTGVAARRAGTMLTRTARTPALTGQLPDCAAALLACLDGPFAASSTAPDGGRDIFADPDESAELALVLLRDVVDESPTDAAVRRHNLAQSVQELATGRGTRVHEVNPAAGSPLVRLAELIARVDFAAAYLAIGMGLDPLRSPAVRALRDHSQSAPGT</sequence>
<organism evidence="4 5">
    <name type="scientific">Nostocoides jenkinsii Ben 74</name>
    <dbReference type="NCBI Taxonomy" id="1193518"/>
    <lineage>
        <taxon>Bacteria</taxon>
        <taxon>Bacillati</taxon>
        <taxon>Actinomycetota</taxon>
        <taxon>Actinomycetes</taxon>
        <taxon>Micrococcales</taxon>
        <taxon>Intrasporangiaceae</taxon>
        <taxon>Nostocoides</taxon>
    </lineage>
</organism>
<dbReference type="GO" id="GO:0004476">
    <property type="term" value="F:mannose-6-phosphate isomerase activity"/>
    <property type="evidence" value="ECO:0007669"/>
    <property type="project" value="InterPro"/>
</dbReference>
<evidence type="ECO:0000313" key="4">
    <source>
        <dbReference type="EMBL" id="CCI53449.1"/>
    </source>
</evidence>
<dbReference type="AlphaFoldDB" id="A0A077MA39"/>
<evidence type="ECO:0000256" key="2">
    <source>
        <dbReference type="ARBA" id="ARBA00023235"/>
    </source>
</evidence>
<dbReference type="Proteomes" id="UP000035720">
    <property type="component" value="Unassembled WGS sequence"/>
</dbReference>
<dbReference type="Gene3D" id="3.40.50.10490">
    <property type="entry name" value="Glucose-6-phosphate isomerase like protein, domain 1"/>
    <property type="match status" value="1"/>
</dbReference>
<keyword evidence="2" id="KW-0413">Isomerase</keyword>
<evidence type="ECO:0000259" key="3">
    <source>
        <dbReference type="Pfam" id="PF10432"/>
    </source>
</evidence>
<dbReference type="SUPFAM" id="SSF53697">
    <property type="entry name" value="SIS domain"/>
    <property type="match status" value="1"/>
</dbReference>
<dbReference type="Pfam" id="PF10432">
    <property type="entry name" value="bact-PGI_C"/>
    <property type="match status" value="1"/>
</dbReference>
<dbReference type="InterPro" id="IPR019490">
    <property type="entry name" value="Glu6P/Mann6P_isomerase_C"/>
</dbReference>
<dbReference type="GO" id="GO:1901135">
    <property type="term" value="P:carbohydrate derivative metabolic process"/>
    <property type="evidence" value="ECO:0007669"/>
    <property type="project" value="InterPro"/>
</dbReference>
<dbReference type="GO" id="GO:0004347">
    <property type="term" value="F:glucose-6-phosphate isomerase activity"/>
    <property type="evidence" value="ECO:0007669"/>
    <property type="project" value="InterPro"/>
</dbReference>
<proteinExistence type="inferred from homology"/>
<feature type="domain" description="Bifunctional glucose-6-phosphate/mannose-6-phosphate isomerase C-terminal" evidence="3">
    <location>
        <begin position="60"/>
        <end position="231"/>
    </location>
</feature>
<comment type="similarity">
    <text evidence="1">Belongs to the PGI/PMI family.</text>
</comment>
<dbReference type="GO" id="GO:0097367">
    <property type="term" value="F:carbohydrate derivative binding"/>
    <property type="evidence" value="ECO:0007669"/>
    <property type="project" value="InterPro"/>
</dbReference>
<protein>
    <recommendedName>
        <fullName evidence="3">Bifunctional glucose-6-phosphate/mannose-6-phosphate isomerase C-terminal domain-containing protein</fullName>
    </recommendedName>
</protein>
<keyword evidence="5" id="KW-1185">Reference proteome</keyword>
<dbReference type="STRING" id="1193518.BN13_40001"/>
<comment type="caution">
    <text evidence="4">The sequence shown here is derived from an EMBL/GenBank/DDBJ whole genome shotgun (WGS) entry which is preliminary data.</text>
</comment>
<dbReference type="OrthoDB" id="5241724at2"/>